<dbReference type="InterPro" id="IPR009017">
    <property type="entry name" value="GFP"/>
</dbReference>
<organism evidence="1">
    <name type="scientific">Beroe forskalii</name>
    <name type="common">Comb jelly</name>
    <dbReference type="NCBI Taxonomy" id="140453"/>
    <lineage>
        <taxon>Eukaryota</taxon>
        <taxon>Metazoa</taxon>
        <taxon>Ctenophora</taxon>
        <taxon>Nuda</taxon>
        <taxon>Beroida</taxon>
        <taxon>Beroidae</taxon>
        <taxon>Beroe</taxon>
    </lineage>
</organism>
<dbReference type="SUPFAM" id="SSF54511">
    <property type="entry name" value="GFP-like"/>
    <property type="match status" value="1"/>
</dbReference>
<evidence type="ECO:0000313" key="1">
    <source>
        <dbReference type="EMBL" id="AOI27768.1"/>
    </source>
</evidence>
<proteinExistence type="evidence at transcript level"/>
<accession>A0A1C8YXM5</accession>
<dbReference type="Gene3D" id="2.40.155.10">
    <property type="entry name" value="Green fluorescent protein"/>
    <property type="match status" value="1"/>
</dbReference>
<dbReference type="EMBL" id="KT964715">
    <property type="protein sequence ID" value="AOI27768.1"/>
    <property type="molecule type" value="mRNA"/>
</dbReference>
<reference evidence="1" key="1">
    <citation type="journal article" date="2016" name="BMC Evol. Biol.">
        <title>Non-excitable fluorescent protein orthologs found in ctenophores.</title>
        <authorList>
            <person name="Francis W.R."/>
            <person name="Christianson L.M."/>
            <person name="Powers M.L."/>
            <person name="Schnitzler C.E."/>
            <person name="D Haddock S.H."/>
        </authorList>
    </citation>
    <scope>NUCLEOTIDE SEQUENCE</scope>
    <source>
        <strain evidence="1">20111205BW3</strain>
    </source>
</reference>
<sequence length="232" mass="25946">MEHRMERAEAMFTGTAKSKVIADICFGEDHMVKVTGEGFSCPLEGAQTLELNSTVPIPVNFNILGTLMQSNFRMFVQYLGITAYDFFKTAFPGTMVVEMEGSFSDGLTVRGTFTLSYVKDTLICRCQMVFDGLTDESTSMQDDLSPTLTCYEVIDAGTKADEALSAIDLVWKSSCGERYRCHLNTVIRSPGNFAPTHHFIGHEYKVTEKSDNNLHFTQKCKSRATVINFFKN</sequence>
<name>A0A1C8YXM5_BERFR</name>
<protein>
    <submittedName>
        <fullName evidence="1">Putative nonfluorescent protein</fullName>
    </submittedName>
</protein>
<dbReference type="AlphaFoldDB" id="A0A1C8YXM5"/>